<keyword evidence="8" id="KW-1185">Reference proteome</keyword>
<keyword evidence="5 6" id="KW-0411">Iron-sulfur</keyword>
<gene>
    <name evidence="7" type="primary">mrp</name>
    <name evidence="7" type="ORF">SGRAN_3749</name>
</gene>
<evidence type="ECO:0000256" key="2">
    <source>
        <dbReference type="ARBA" id="ARBA00022741"/>
    </source>
</evidence>
<keyword evidence="3 6" id="KW-0067">ATP-binding</keyword>
<protein>
    <recommendedName>
        <fullName evidence="6">Iron-sulfur cluster carrier protein</fullName>
    </recommendedName>
</protein>
<dbReference type="KEGG" id="sgi:SGRAN_3749"/>
<dbReference type="PANTHER" id="PTHR42961">
    <property type="entry name" value="IRON-SULFUR PROTEIN NUBPL"/>
    <property type="match status" value="1"/>
</dbReference>
<dbReference type="Pfam" id="PF10609">
    <property type="entry name" value="ParA"/>
    <property type="match status" value="1"/>
</dbReference>
<sequence length="329" mass="33759">MTDPAPDIARLTATAAEASAGRTSGLRLLDDTGLLAVVLDVTGLATDERQPLEDRVRAALLNEAGVREVRVAMTAEKKTLTIIAVGSGKGGVGKSTLAANLAVALRRLGVRVGLVDADIHGPSLPRLMDSEDAKPASRGSKLVPVDNAYGVPMLSTGQIAAPGQAIAWRGPMAGRALEQLIDASWGAVDTLVVDLPPGTGDVQLTMIQKHKPAGAVIVSTPQDLALMDAARAVSLFEQVEVPIIGLVENMAGYVCPHCGGVSDPFGSGGAETAAKEMGLDFLGRVPLAMGIRLASDGGVPPAAGTDPQGEPFHAIAARVAAWLEARKGR</sequence>
<keyword evidence="2 6" id="KW-0547">Nucleotide-binding</keyword>
<dbReference type="GO" id="GO:0016887">
    <property type="term" value="F:ATP hydrolysis activity"/>
    <property type="evidence" value="ECO:0007669"/>
    <property type="project" value="UniProtKB-UniRule"/>
</dbReference>
<comment type="function">
    <text evidence="6">Binds and transfers iron-sulfur (Fe-S) clusters to target apoproteins. Can hydrolyze ATP.</text>
</comment>
<dbReference type="HAMAP" id="MF_02040">
    <property type="entry name" value="Mrp_NBP35"/>
    <property type="match status" value="1"/>
</dbReference>
<evidence type="ECO:0000256" key="3">
    <source>
        <dbReference type="ARBA" id="ARBA00022840"/>
    </source>
</evidence>
<dbReference type="GO" id="GO:0046872">
    <property type="term" value="F:metal ion binding"/>
    <property type="evidence" value="ECO:0007669"/>
    <property type="project" value="UniProtKB-KW"/>
</dbReference>
<dbReference type="EMBL" id="CP012199">
    <property type="protein sequence ID" value="AMG76082.1"/>
    <property type="molecule type" value="Genomic_DNA"/>
</dbReference>
<evidence type="ECO:0000256" key="1">
    <source>
        <dbReference type="ARBA" id="ARBA00022723"/>
    </source>
</evidence>
<keyword evidence="1 6" id="KW-0479">Metal-binding</keyword>
<feature type="binding site" evidence="6">
    <location>
        <begin position="88"/>
        <end position="95"/>
    </location>
    <ligand>
        <name>ATP</name>
        <dbReference type="ChEBI" id="CHEBI:30616"/>
    </ligand>
</feature>
<dbReference type="GO" id="GO:0140663">
    <property type="term" value="F:ATP-dependent FeS chaperone activity"/>
    <property type="evidence" value="ECO:0007669"/>
    <property type="project" value="InterPro"/>
</dbReference>
<dbReference type="InterPro" id="IPR019591">
    <property type="entry name" value="Mrp/NBP35_ATP-bd"/>
</dbReference>
<organism evidence="7 8">
    <name type="scientific">Sphingopyxis granuli</name>
    <dbReference type="NCBI Taxonomy" id="267128"/>
    <lineage>
        <taxon>Bacteria</taxon>
        <taxon>Pseudomonadati</taxon>
        <taxon>Pseudomonadota</taxon>
        <taxon>Alphaproteobacteria</taxon>
        <taxon>Sphingomonadales</taxon>
        <taxon>Sphingomonadaceae</taxon>
        <taxon>Sphingopyxis</taxon>
    </lineage>
</organism>
<evidence type="ECO:0000256" key="5">
    <source>
        <dbReference type="ARBA" id="ARBA00023014"/>
    </source>
</evidence>
<dbReference type="InterPro" id="IPR027417">
    <property type="entry name" value="P-loop_NTPase"/>
</dbReference>
<evidence type="ECO:0000256" key="6">
    <source>
        <dbReference type="HAMAP-Rule" id="MF_02040"/>
    </source>
</evidence>
<reference evidence="7 8" key="1">
    <citation type="journal article" date="2016" name="BMC Genomics">
        <title>Genomic analysis of the nitrate-respiring Sphingopyxis granuli (formerly Sphingomonas macrogoltabida) strain TFA.</title>
        <authorList>
            <person name="Garcia-Romero I."/>
            <person name="Perez-Pulido A.J."/>
            <person name="Gonzalez-Flores Y.E."/>
            <person name="Reyes-Ramirez F."/>
            <person name="Santero E."/>
            <person name="Floriano B."/>
        </authorList>
    </citation>
    <scope>NUCLEOTIDE SEQUENCE [LARGE SCALE GENOMIC DNA]</scope>
    <source>
        <strain evidence="7 8">TFA</strain>
    </source>
</reference>
<dbReference type="PANTHER" id="PTHR42961:SF2">
    <property type="entry name" value="IRON-SULFUR PROTEIN NUBPL"/>
    <property type="match status" value="1"/>
</dbReference>
<accession>A0AA86GUJ3</accession>
<dbReference type="GO" id="GO:0005524">
    <property type="term" value="F:ATP binding"/>
    <property type="evidence" value="ECO:0007669"/>
    <property type="project" value="UniProtKB-UniRule"/>
</dbReference>
<dbReference type="Proteomes" id="UP000058599">
    <property type="component" value="Chromosome"/>
</dbReference>
<name>A0AA86GUJ3_9SPHN</name>
<dbReference type="GO" id="GO:0051539">
    <property type="term" value="F:4 iron, 4 sulfur cluster binding"/>
    <property type="evidence" value="ECO:0007669"/>
    <property type="project" value="TreeGrafter"/>
</dbReference>
<evidence type="ECO:0000256" key="4">
    <source>
        <dbReference type="ARBA" id="ARBA00023004"/>
    </source>
</evidence>
<dbReference type="RefSeq" id="WP_067186137.1">
    <property type="nucleotide sequence ID" value="NZ_CP012199.1"/>
</dbReference>
<dbReference type="GO" id="GO:0016226">
    <property type="term" value="P:iron-sulfur cluster assembly"/>
    <property type="evidence" value="ECO:0007669"/>
    <property type="project" value="InterPro"/>
</dbReference>
<evidence type="ECO:0000313" key="7">
    <source>
        <dbReference type="EMBL" id="AMG76082.1"/>
    </source>
</evidence>
<keyword evidence="6" id="KW-0378">Hydrolase</keyword>
<dbReference type="Gene3D" id="3.40.50.300">
    <property type="entry name" value="P-loop containing nucleotide triphosphate hydrolases"/>
    <property type="match status" value="1"/>
</dbReference>
<proteinExistence type="inferred from homology"/>
<dbReference type="CDD" id="cd02037">
    <property type="entry name" value="Mrp_NBP35"/>
    <property type="match status" value="1"/>
</dbReference>
<dbReference type="InterPro" id="IPR033756">
    <property type="entry name" value="YlxH/NBP35"/>
</dbReference>
<evidence type="ECO:0000313" key="8">
    <source>
        <dbReference type="Proteomes" id="UP000058599"/>
    </source>
</evidence>
<comment type="subunit">
    <text evidence="6">Homodimer.</text>
</comment>
<comment type="similarity">
    <text evidence="6">Belongs to the Mrp/NBP35 ATP-binding proteins family.</text>
</comment>
<dbReference type="InterPro" id="IPR044304">
    <property type="entry name" value="NUBPL-like"/>
</dbReference>
<dbReference type="FunFam" id="3.40.50.300:FF:001119">
    <property type="entry name" value="Iron-sulfur cluster carrier protein"/>
    <property type="match status" value="1"/>
</dbReference>
<keyword evidence="4 6" id="KW-0408">Iron</keyword>
<dbReference type="SUPFAM" id="SSF52540">
    <property type="entry name" value="P-loop containing nucleoside triphosphate hydrolases"/>
    <property type="match status" value="1"/>
</dbReference>
<dbReference type="AlphaFoldDB" id="A0AA86GUJ3"/>